<dbReference type="InterPro" id="IPR042185">
    <property type="entry name" value="Serpin_sf_2"/>
</dbReference>
<name>A0AB39Z8P6_DROSZ</name>
<dbReference type="Gene3D" id="2.30.39.10">
    <property type="entry name" value="Alpha-1-antitrypsin, domain 1"/>
    <property type="match status" value="1"/>
</dbReference>
<keyword evidence="1" id="KW-0646">Protease inhibitor</keyword>
<keyword evidence="2" id="KW-0722">Serine protease inhibitor</keyword>
<dbReference type="InterPro" id="IPR023796">
    <property type="entry name" value="Serpin_dom"/>
</dbReference>
<dbReference type="InterPro" id="IPR000215">
    <property type="entry name" value="Serpin_fam"/>
</dbReference>
<sequence length="374" mass="42995">MLHRAIVDGVTNNDLPEGLMIAHDPVRLAFGVLLASSNGPTADEVREAMTVLSQSTDPNQLAYTDPRNLKPVSDKFNEFSYIGVYIPPQLKIRPEYEEKIRDMDVDLVPSFDNGTMERLSDKLTAISKKLTDSPSSDDIPFRLRLQPEVFIVTAASFKAVWADADFHIENRRMREFNVDERRRTYVDTLYSLAKRRQVAHLHGLRATMLLLPLKDSRVQFMVLLPDLINGLRQLEKELEFVDLRGLLGVKMDTSRYDIRLPVMKIITNLELADNLGFLGIRQAFNPKNADLSRITGQKERLWVRRFPHLTYFTLNEHGINVRRNKSMAKSRVIHNGETRNHFFASHPFFFALLDEHKIYATGRYGQLAVDPDDM</sequence>
<feature type="domain" description="Serpin" evidence="4">
    <location>
        <begin position="20"/>
        <end position="371"/>
    </location>
</feature>
<dbReference type="InterPro" id="IPR036186">
    <property type="entry name" value="Serpin_sf"/>
</dbReference>
<dbReference type="PANTHER" id="PTHR11461">
    <property type="entry name" value="SERINE PROTEASE INHIBITOR, SERPIN"/>
    <property type="match status" value="1"/>
</dbReference>
<evidence type="ECO:0000256" key="3">
    <source>
        <dbReference type="RuleBase" id="RU000411"/>
    </source>
</evidence>
<dbReference type="AlphaFoldDB" id="A0AB39Z8P6"/>
<dbReference type="SMART" id="SM00093">
    <property type="entry name" value="SERPIN"/>
    <property type="match status" value="1"/>
</dbReference>
<reference evidence="5" key="1">
    <citation type="submission" date="2025-05" db="UniProtKB">
        <authorList>
            <consortium name="RefSeq"/>
        </authorList>
    </citation>
    <scope>NUCLEOTIDE SEQUENCE [LARGE SCALE GENOMIC DNA]</scope>
</reference>
<dbReference type="Pfam" id="PF00079">
    <property type="entry name" value="Serpin"/>
    <property type="match status" value="1"/>
</dbReference>
<dbReference type="GO" id="GO:0005615">
    <property type="term" value="C:extracellular space"/>
    <property type="evidence" value="ECO:0007669"/>
    <property type="project" value="InterPro"/>
</dbReference>
<accession>A0AB39Z8P6</accession>
<dbReference type="RefSeq" id="XP_016930218.3">
    <property type="nucleotide sequence ID" value="XM_017074729.4"/>
</dbReference>
<gene>
    <name evidence="6" type="primary">LOC108009965</name>
</gene>
<dbReference type="Proteomes" id="UP001652628">
    <property type="component" value="Chromosome 2L"/>
</dbReference>
<evidence type="ECO:0000313" key="6">
    <source>
        <dbReference type="RefSeq" id="XP_016930218.3"/>
    </source>
</evidence>
<evidence type="ECO:0000313" key="5">
    <source>
        <dbReference type="Proteomes" id="UP001652628"/>
    </source>
</evidence>
<dbReference type="Gene3D" id="3.30.497.10">
    <property type="entry name" value="Antithrombin, subunit I, domain 2"/>
    <property type="match status" value="1"/>
</dbReference>
<dbReference type="GeneID" id="108009965"/>
<proteinExistence type="inferred from homology"/>
<keyword evidence="5" id="KW-1185">Reference proteome</keyword>
<evidence type="ECO:0000256" key="1">
    <source>
        <dbReference type="ARBA" id="ARBA00022690"/>
    </source>
</evidence>
<dbReference type="SUPFAM" id="SSF56574">
    <property type="entry name" value="Serpins"/>
    <property type="match status" value="1"/>
</dbReference>
<dbReference type="InterPro" id="IPR042178">
    <property type="entry name" value="Serpin_sf_1"/>
</dbReference>
<comment type="similarity">
    <text evidence="3">Belongs to the serpin family.</text>
</comment>
<evidence type="ECO:0000256" key="2">
    <source>
        <dbReference type="ARBA" id="ARBA00022900"/>
    </source>
</evidence>
<reference evidence="6" key="2">
    <citation type="submission" date="2025-08" db="UniProtKB">
        <authorList>
            <consortium name="RefSeq"/>
        </authorList>
    </citation>
    <scope>IDENTIFICATION</scope>
</reference>
<evidence type="ECO:0000259" key="4">
    <source>
        <dbReference type="SMART" id="SM00093"/>
    </source>
</evidence>
<protein>
    <submittedName>
        <fullName evidence="6">Serpin B10-like isoform X1</fullName>
    </submittedName>
</protein>
<dbReference type="GO" id="GO:0004867">
    <property type="term" value="F:serine-type endopeptidase inhibitor activity"/>
    <property type="evidence" value="ECO:0007669"/>
    <property type="project" value="UniProtKB-KW"/>
</dbReference>
<organism evidence="5 6">
    <name type="scientific">Drosophila suzukii</name>
    <name type="common">Spotted-wing drosophila fruit fly</name>
    <dbReference type="NCBI Taxonomy" id="28584"/>
    <lineage>
        <taxon>Eukaryota</taxon>
        <taxon>Metazoa</taxon>
        <taxon>Ecdysozoa</taxon>
        <taxon>Arthropoda</taxon>
        <taxon>Hexapoda</taxon>
        <taxon>Insecta</taxon>
        <taxon>Pterygota</taxon>
        <taxon>Neoptera</taxon>
        <taxon>Endopterygota</taxon>
        <taxon>Diptera</taxon>
        <taxon>Brachycera</taxon>
        <taxon>Muscomorpha</taxon>
        <taxon>Ephydroidea</taxon>
        <taxon>Drosophilidae</taxon>
        <taxon>Drosophila</taxon>
        <taxon>Sophophora</taxon>
    </lineage>
</organism>
<dbReference type="PANTHER" id="PTHR11461:SF372">
    <property type="entry name" value="ACCESSORY GLAND PROTEIN ACP76A-RELATED"/>
    <property type="match status" value="1"/>
</dbReference>